<evidence type="ECO:0000256" key="5">
    <source>
        <dbReference type="HAMAP-Rule" id="MF_00376"/>
    </source>
</evidence>
<evidence type="ECO:0000256" key="2">
    <source>
        <dbReference type="ARBA" id="ARBA00022741"/>
    </source>
</evidence>
<dbReference type="PANTHER" id="PTHR10695:SF46">
    <property type="entry name" value="BIFUNCTIONAL COENZYME A SYNTHASE-RELATED"/>
    <property type="match status" value="1"/>
</dbReference>
<dbReference type="UniPathway" id="UPA00241">
    <property type="reaction ID" value="UER00356"/>
</dbReference>
<accession>A0A2Z5ZLR8</accession>
<dbReference type="GO" id="GO:0005737">
    <property type="term" value="C:cytoplasm"/>
    <property type="evidence" value="ECO:0007669"/>
    <property type="project" value="UniProtKB-SubCell"/>
</dbReference>
<evidence type="ECO:0000256" key="6">
    <source>
        <dbReference type="NCBIfam" id="TIGR00152"/>
    </source>
</evidence>
<comment type="pathway">
    <text evidence="5">Cofactor biosynthesis; coenzyme A biosynthesis; CoA from (R)-pantothenate: step 5/5.</text>
</comment>
<keyword evidence="5" id="KW-0808">Transferase</keyword>
<comment type="similarity">
    <text evidence="1 5">Belongs to the CoaE family.</text>
</comment>
<evidence type="ECO:0000256" key="1">
    <source>
        <dbReference type="ARBA" id="ARBA00009018"/>
    </source>
</evidence>
<keyword evidence="4 5" id="KW-0173">Coenzyme A biosynthesis</keyword>
<gene>
    <name evidence="5" type="primary">coaE</name>
    <name evidence="7" type="ORF">AcetOrient_orf04876</name>
</gene>
<keyword evidence="2 5" id="KW-0547">Nucleotide-binding</keyword>
<dbReference type="AlphaFoldDB" id="A0A2Z5ZLR8"/>
<sequence length="212" mass="23078">MCTTQRGVSPLPPARGGMRILGLTGGMGMGKSTVAAMLARAGLPVFDADATVRSLQAENGAALPAIARLVPSAVHNGHLDRAVLRQAVVTQPGVLRQLERIMHPMVWAARNRFLAHYRHIGTPWVVLDVPLLFEAGGNRLCDYVMVVSAPPWVQAARVAKRRNVPVAEARKLIARQMPDARKRLLADIVIETGVPFAQTQRQVRTLLRVLKA</sequence>
<keyword evidence="3 5" id="KW-0067">ATP-binding</keyword>
<dbReference type="KEGG" id="aot:AcetOri_orf04876"/>
<dbReference type="GO" id="GO:0004140">
    <property type="term" value="F:dephospho-CoA kinase activity"/>
    <property type="evidence" value="ECO:0007669"/>
    <property type="project" value="UniProtKB-UniRule"/>
</dbReference>
<evidence type="ECO:0000313" key="8">
    <source>
        <dbReference type="Proteomes" id="UP000270034"/>
    </source>
</evidence>
<dbReference type="InterPro" id="IPR027417">
    <property type="entry name" value="P-loop_NTPase"/>
</dbReference>
<organism evidence="7 8">
    <name type="scientific">Acetobacter orientalis</name>
    <dbReference type="NCBI Taxonomy" id="146474"/>
    <lineage>
        <taxon>Bacteria</taxon>
        <taxon>Pseudomonadati</taxon>
        <taxon>Pseudomonadota</taxon>
        <taxon>Alphaproteobacteria</taxon>
        <taxon>Acetobacterales</taxon>
        <taxon>Acetobacteraceae</taxon>
        <taxon>Acetobacter</taxon>
    </lineage>
</organism>
<dbReference type="NCBIfam" id="TIGR00152">
    <property type="entry name" value="dephospho-CoA kinase"/>
    <property type="match status" value="1"/>
</dbReference>
<comment type="subcellular location">
    <subcellularLocation>
        <location evidence="5">Cytoplasm</location>
    </subcellularLocation>
</comment>
<dbReference type="Proteomes" id="UP000270034">
    <property type="component" value="Chromosome"/>
</dbReference>
<feature type="binding site" evidence="5">
    <location>
        <begin position="28"/>
        <end position="33"/>
    </location>
    <ligand>
        <name>ATP</name>
        <dbReference type="ChEBI" id="CHEBI:30616"/>
    </ligand>
</feature>
<dbReference type="GO" id="GO:0005524">
    <property type="term" value="F:ATP binding"/>
    <property type="evidence" value="ECO:0007669"/>
    <property type="project" value="UniProtKB-UniRule"/>
</dbReference>
<name>A0A2Z5ZLR8_9PROT</name>
<dbReference type="GO" id="GO:0015937">
    <property type="term" value="P:coenzyme A biosynthetic process"/>
    <property type="evidence" value="ECO:0007669"/>
    <property type="project" value="UniProtKB-UniRule"/>
</dbReference>
<dbReference type="Pfam" id="PF01121">
    <property type="entry name" value="CoaE"/>
    <property type="match status" value="1"/>
</dbReference>
<keyword evidence="5" id="KW-0963">Cytoplasm</keyword>
<dbReference type="PANTHER" id="PTHR10695">
    <property type="entry name" value="DEPHOSPHO-COA KINASE-RELATED"/>
    <property type="match status" value="1"/>
</dbReference>
<dbReference type="EC" id="2.7.1.24" evidence="5 6"/>
<dbReference type="HAMAP" id="MF_00376">
    <property type="entry name" value="Dephospho_CoA_kinase"/>
    <property type="match status" value="1"/>
</dbReference>
<dbReference type="SUPFAM" id="SSF52540">
    <property type="entry name" value="P-loop containing nucleoside triphosphate hydrolases"/>
    <property type="match status" value="1"/>
</dbReference>
<dbReference type="Gene3D" id="3.40.50.300">
    <property type="entry name" value="P-loop containing nucleotide triphosphate hydrolases"/>
    <property type="match status" value="1"/>
</dbReference>
<evidence type="ECO:0000256" key="3">
    <source>
        <dbReference type="ARBA" id="ARBA00022840"/>
    </source>
</evidence>
<evidence type="ECO:0000256" key="4">
    <source>
        <dbReference type="ARBA" id="ARBA00022993"/>
    </source>
</evidence>
<keyword evidence="5 7" id="KW-0418">Kinase</keyword>
<proteinExistence type="inferred from homology"/>
<dbReference type="CDD" id="cd02022">
    <property type="entry name" value="DPCK"/>
    <property type="match status" value="1"/>
</dbReference>
<comment type="catalytic activity">
    <reaction evidence="5">
        <text>3'-dephospho-CoA + ATP = ADP + CoA + H(+)</text>
        <dbReference type="Rhea" id="RHEA:18245"/>
        <dbReference type="ChEBI" id="CHEBI:15378"/>
        <dbReference type="ChEBI" id="CHEBI:30616"/>
        <dbReference type="ChEBI" id="CHEBI:57287"/>
        <dbReference type="ChEBI" id="CHEBI:57328"/>
        <dbReference type="ChEBI" id="CHEBI:456216"/>
        <dbReference type="EC" id="2.7.1.24"/>
    </reaction>
</comment>
<dbReference type="PROSITE" id="PS51219">
    <property type="entry name" value="DPCK"/>
    <property type="match status" value="1"/>
</dbReference>
<protein>
    <recommendedName>
        <fullName evidence="5 6">Dephospho-CoA kinase</fullName>
        <ecNumber evidence="5 6">2.7.1.24</ecNumber>
    </recommendedName>
    <alternativeName>
        <fullName evidence="5">Dephosphocoenzyme A kinase</fullName>
    </alternativeName>
</protein>
<evidence type="ECO:0000313" key="7">
    <source>
        <dbReference type="EMBL" id="BBC81578.1"/>
    </source>
</evidence>
<dbReference type="EMBL" id="AP018515">
    <property type="protein sequence ID" value="BBC81578.1"/>
    <property type="molecule type" value="Genomic_DNA"/>
</dbReference>
<comment type="function">
    <text evidence="5">Catalyzes the phosphorylation of the 3'-hydroxyl group of dephosphocoenzyme A to form coenzyme A.</text>
</comment>
<dbReference type="InterPro" id="IPR001977">
    <property type="entry name" value="Depp_CoAkinase"/>
</dbReference>
<reference evidence="7 8" key="1">
    <citation type="submission" date="2018-02" db="EMBL/GenBank/DDBJ databases">
        <title>Acetobacter orientalis genome.</title>
        <authorList>
            <person name="Nakashima N."/>
            <person name="Tamura T."/>
        </authorList>
    </citation>
    <scope>NUCLEOTIDE SEQUENCE [LARGE SCALE GENOMIC DNA]</scope>
    <source>
        <strain evidence="7 8">FAN1</strain>
    </source>
</reference>